<sequence length="69" mass="7596">MNVRVHIVDASSGYSGGLINKDVASIVFDAPGNIVPQVRQKQVIMFDLYVNDANVTVRRMLDTLVVTFS</sequence>
<accession>A0A0F9MMZ5</accession>
<organism evidence="1">
    <name type="scientific">marine sediment metagenome</name>
    <dbReference type="NCBI Taxonomy" id="412755"/>
    <lineage>
        <taxon>unclassified sequences</taxon>
        <taxon>metagenomes</taxon>
        <taxon>ecological metagenomes</taxon>
    </lineage>
</organism>
<reference evidence="1" key="1">
    <citation type="journal article" date="2015" name="Nature">
        <title>Complex archaea that bridge the gap between prokaryotes and eukaryotes.</title>
        <authorList>
            <person name="Spang A."/>
            <person name="Saw J.H."/>
            <person name="Jorgensen S.L."/>
            <person name="Zaremba-Niedzwiedzka K."/>
            <person name="Martijn J."/>
            <person name="Lind A.E."/>
            <person name="van Eijk R."/>
            <person name="Schleper C."/>
            <person name="Guy L."/>
            <person name="Ettema T.J."/>
        </authorList>
    </citation>
    <scope>NUCLEOTIDE SEQUENCE</scope>
</reference>
<comment type="caution">
    <text evidence="1">The sequence shown here is derived from an EMBL/GenBank/DDBJ whole genome shotgun (WGS) entry which is preliminary data.</text>
</comment>
<dbReference type="AlphaFoldDB" id="A0A0F9MMZ5"/>
<name>A0A0F9MMZ5_9ZZZZ</name>
<dbReference type="EMBL" id="LAZR01004425">
    <property type="protein sequence ID" value="KKN08710.1"/>
    <property type="molecule type" value="Genomic_DNA"/>
</dbReference>
<proteinExistence type="predicted"/>
<gene>
    <name evidence="1" type="ORF">LCGC14_1054090</name>
</gene>
<protein>
    <submittedName>
        <fullName evidence="1">Uncharacterized protein</fullName>
    </submittedName>
</protein>
<evidence type="ECO:0000313" key="1">
    <source>
        <dbReference type="EMBL" id="KKN08710.1"/>
    </source>
</evidence>